<dbReference type="OrthoDB" id="303812at2759"/>
<dbReference type="OMA" id="MILDFQQ"/>
<evidence type="ECO:0000313" key="2">
    <source>
        <dbReference type="Proteomes" id="UP000683925"/>
    </source>
</evidence>
<organism evidence="1 2">
    <name type="scientific">Paramecium octaurelia</name>
    <dbReference type="NCBI Taxonomy" id="43137"/>
    <lineage>
        <taxon>Eukaryota</taxon>
        <taxon>Sar</taxon>
        <taxon>Alveolata</taxon>
        <taxon>Ciliophora</taxon>
        <taxon>Intramacronucleata</taxon>
        <taxon>Oligohymenophorea</taxon>
        <taxon>Peniculida</taxon>
        <taxon>Parameciidae</taxon>
        <taxon>Paramecium</taxon>
    </lineage>
</organism>
<name>A0A8S1VCD9_PAROT</name>
<dbReference type="AlphaFoldDB" id="A0A8S1VCD9"/>
<dbReference type="EMBL" id="CAJJDP010000062">
    <property type="protein sequence ID" value="CAD8174175.1"/>
    <property type="molecule type" value="Genomic_DNA"/>
</dbReference>
<sequence length="527" mass="62304">MISQKQETISFNIVNFPHSKKLFLGLGAKSNFICEKLNIPLLSQKQQVDKNQRANFKLYTDVNENSRMLGRYQHTQRFKIQTSLHVNEQLDNKEQIWRDKDMQTKRGSSQQNYVERKSSEGSASKIKKVFKDRMSYIPYDQSYQQDLQIKENYEYENRRISSSFVDKNSDHINIPRIKLSHNTVIVRNEKNQSISNQIYNKQEIIENLKIRRIQIKRLRLKSIALLVIAVCKLSKKYRLVLLKRNQAIQHFKKLKLPHLNYLQFFGQRQIKQQFQNFTENLFSKISSLLISDNYNKGLIEILKQNEEMILDFQQQQLCYFIKLLLQDLELITRKNVLPPFIIHSLNLSLFRGKQTQTSQFVSNRTQFYSQTVFSLNPEQQGLIASEYLIFTIILPIILEIANKQVFSQSNRQMNFSFSFIALPILLTDFFINHFKNLPKIQNPNVKPVQLVLNVLEDKEIPLKTQLITSSKLESDEELMISGNFKKQFVYSIFNEKPKYKFQMNQLFSKIIKNIEAQIDIENAKFNL</sequence>
<accession>A0A8S1VCD9</accession>
<evidence type="ECO:0000313" key="1">
    <source>
        <dbReference type="EMBL" id="CAD8174175.1"/>
    </source>
</evidence>
<dbReference type="Proteomes" id="UP000683925">
    <property type="component" value="Unassembled WGS sequence"/>
</dbReference>
<reference evidence="1" key="1">
    <citation type="submission" date="2021-01" db="EMBL/GenBank/DDBJ databases">
        <authorList>
            <consortium name="Genoscope - CEA"/>
            <person name="William W."/>
        </authorList>
    </citation>
    <scope>NUCLEOTIDE SEQUENCE</scope>
</reference>
<gene>
    <name evidence="1" type="ORF">POCTA_138.1.T0630146</name>
</gene>
<keyword evidence="2" id="KW-1185">Reference proteome</keyword>
<proteinExistence type="predicted"/>
<comment type="caution">
    <text evidence="1">The sequence shown here is derived from an EMBL/GenBank/DDBJ whole genome shotgun (WGS) entry which is preliminary data.</text>
</comment>
<protein>
    <submittedName>
        <fullName evidence="1">Uncharacterized protein</fullName>
    </submittedName>
</protein>